<dbReference type="GO" id="GO:0016787">
    <property type="term" value="F:hydrolase activity"/>
    <property type="evidence" value="ECO:0007669"/>
    <property type="project" value="UniProtKB-KW"/>
</dbReference>
<organism evidence="6 7">
    <name type="scientific">Proteiniclasticum ruminis</name>
    <dbReference type="NCBI Taxonomy" id="398199"/>
    <lineage>
        <taxon>Bacteria</taxon>
        <taxon>Bacillati</taxon>
        <taxon>Bacillota</taxon>
        <taxon>Clostridia</taxon>
        <taxon>Eubacteriales</taxon>
        <taxon>Clostridiaceae</taxon>
        <taxon>Proteiniclasticum</taxon>
    </lineage>
</organism>
<dbReference type="InterPro" id="IPR051453">
    <property type="entry name" value="MBL_Glyoxalase_II"/>
</dbReference>
<dbReference type="PANTHER" id="PTHR46233">
    <property type="entry name" value="HYDROXYACYLGLUTATHIONE HYDROLASE GLOC"/>
    <property type="match status" value="1"/>
</dbReference>
<keyword evidence="3" id="KW-0378">Hydrolase</keyword>
<dbReference type="InterPro" id="IPR001279">
    <property type="entry name" value="Metallo-B-lactamas"/>
</dbReference>
<keyword evidence="4" id="KW-0862">Zinc</keyword>
<accession>A0A1G8N379</accession>
<evidence type="ECO:0000256" key="4">
    <source>
        <dbReference type="ARBA" id="ARBA00022833"/>
    </source>
</evidence>
<dbReference type="Gene3D" id="3.60.15.10">
    <property type="entry name" value="Ribonuclease Z/Hydroxyacylglutathione hydrolase-like"/>
    <property type="match status" value="1"/>
</dbReference>
<evidence type="ECO:0000256" key="1">
    <source>
        <dbReference type="ARBA" id="ARBA00001947"/>
    </source>
</evidence>
<protein>
    <submittedName>
        <fullName evidence="6">Metallo-beta-lactamase superfamily protein</fullName>
    </submittedName>
</protein>
<gene>
    <name evidence="6" type="ORF">SAMN05421804_10483</name>
</gene>
<feature type="domain" description="Metallo-beta-lactamase" evidence="5">
    <location>
        <begin position="18"/>
        <end position="207"/>
    </location>
</feature>
<dbReference type="Proteomes" id="UP000183255">
    <property type="component" value="Unassembled WGS sequence"/>
</dbReference>
<evidence type="ECO:0000259" key="5">
    <source>
        <dbReference type="SMART" id="SM00849"/>
    </source>
</evidence>
<dbReference type="SUPFAM" id="SSF56281">
    <property type="entry name" value="Metallo-hydrolase/oxidoreductase"/>
    <property type="match status" value="1"/>
</dbReference>
<dbReference type="EMBL" id="FNDZ01000004">
    <property type="protein sequence ID" value="SDI74731.1"/>
    <property type="molecule type" value="Genomic_DNA"/>
</dbReference>
<comment type="cofactor">
    <cofactor evidence="1">
        <name>Zn(2+)</name>
        <dbReference type="ChEBI" id="CHEBI:29105"/>
    </cofactor>
</comment>
<sequence length="301" mass="34717">MKSIHVAGNTYVLDLPVLHLPYYKKSETEIILLDTGLKREHEASLLDFLEKEHLTVSGILCTHAHIDHVGNAAVLKEKYGCPIAMPKVEAEIVSSLLNLKIFYGNYPMNRIKDHFGHMVVETDRFIKEEETELLFQGVPFSITHTPGHSAGHITITTPDDVTYIGDALISEEVMKSSKLPYAHILSKDLMSKMKLYHLRSSWYILAHKGIYSDIKDLITDNIYFYKNRSEEILKVIDKPMTFEDILKPLSRSMHINISTPFKYIVVERMLRCYIEYLEETGKISLVLEDDFLKYTKISHQR</sequence>
<dbReference type="Pfam" id="PF00753">
    <property type="entry name" value="Lactamase_B"/>
    <property type="match status" value="1"/>
</dbReference>
<evidence type="ECO:0000256" key="3">
    <source>
        <dbReference type="ARBA" id="ARBA00022801"/>
    </source>
</evidence>
<dbReference type="AlphaFoldDB" id="A0A1G8N379"/>
<keyword evidence="2" id="KW-0479">Metal-binding</keyword>
<reference evidence="6 7" key="1">
    <citation type="submission" date="2016-10" db="EMBL/GenBank/DDBJ databases">
        <authorList>
            <person name="de Groot N.N."/>
        </authorList>
    </citation>
    <scope>NUCLEOTIDE SEQUENCE [LARGE SCALE GENOMIC DNA]</scope>
    <source>
        <strain evidence="6 7">CGMCC 1.5058</strain>
    </source>
</reference>
<evidence type="ECO:0000256" key="2">
    <source>
        <dbReference type="ARBA" id="ARBA00022723"/>
    </source>
</evidence>
<dbReference type="GO" id="GO:0046872">
    <property type="term" value="F:metal ion binding"/>
    <property type="evidence" value="ECO:0007669"/>
    <property type="project" value="UniProtKB-KW"/>
</dbReference>
<evidence type="ECO:0000313" key="6">
    <source>
        <dbReference type="EMBL" id="SDI74731.1"/>
    </source>
</evidence>
<evidence type="ECO:0000313" key="7">
    <source>
        <dbReference type="Proteomes" id="UP000183255"/>
    </source>
</evidence>
<proteinExistence type="predicted"/>
<dbReference type="RefSeq" id="WP_031576179.1">
    <property type="nucleotide sequence ID" value="NZ_DAMANS010000011.1"/>
</dbReference>
<dbReference type="PANTHER" id="PTHR46233:SF3">
    <property type="entry name" value="HYDROXYACYLGLUTATHIONE HYDROLASE GLOC"/>
    <property type="match status" value="1"/>
</dbReference>
<name>A0A1G8N379_9CLOT</name>
<dbReference type="InterPro" id="IPR036866">
    <property type="entry name" value="RibonucZ/Hydroxyglut_hydro"/>
</dbReference>
<dbReference type="SMART" id="SM00849">
    <property type="entry name" value="Lactamase_B"/>
    <property type="match status" value="1"/>
</dbReference>